<dbReference type="Gene3D" id="3.40.50.2000">
    <property type="entry name" value="Glycogen Phosphorylase B"/>
    <property type="match status" value="2"/>
</dbReference>
<name>A0A6J4JNS2_9PROT</name>
<dbReference type="Pfam" id="PF00535">
    <property type="entry name" value="Glycos_transf_2"/>
    <property type="match status" value="1"/>
</dbReference>
<feature type="domain" description="Glycosyltransferase subfamily 4-like N-terminal" evidence="3">
    <location>
        <begin position="345"/>
        <end position="527"/>
    </location>
</feature>
<dbReference type="AlphaFoldDB" id="A0A6J4JNS2"/>
<evidence type="ECO:0000259" key="3">
    <source>
        <dbReference type="Pfam" id="PF13439"/>
    </source>
</evidence>
<organism evidence="4">
    <name type="scientific">uncultured Craurococcus sp</name>
    <dbReference type="NCBI Taxonomy" id="1135998"/>
    <lineage>
        <taxon>Bacteria</taxon>
        <taxon>Pseudomonadati</taxon>
        <taxon>Pseudomonadota</taxon>
        <taxon>Alphaproteobacteria</taxon>
        <taxon>Acetobacterales</taxon>
        <taxon>Acetobacteraceae</taxon>
        <taxon>Craurococcus</taxon>
        <taxon>environmental samples</taxon>
    </lineage>
</organism>
<sequence length="735" mass="79581">MDRPEISIVINTCNRAAHLRSALQGLRGLRYPRFEVIVVNGPSTDGTAEVLAAWEGRIRLRHCAEENLAVSRNIGIAAAAGEIVAFIDDDGVPHPDWLERLAAAYRDPAVGAVGGFTVDNTGTRWQARKTICDRFGNAHMVSDFFDERPLNRPGSPFYPSLLGTNCSVRMAALREVGGFDHAYAYLLDETDLCLRLVDAGWHVLYEPRAMVFHQFAPSGIRNAARIARTLYPSAVSKAYFIHRHGAAQNAGRVAGEIERYRSDLAAGNAWFEENREIGLGHRLSLDQDLALGLRDGAALARRMGERSRGDLAEEAEAPGFMPFATADGLRICLVSQGFPPENDAGIARWTEMVARELLRRGHVVHVITRAAAEESVRQTEGLWLHALLPEAEGAEPLMLELGLPPSIAAWNRRVQREVEALKNFGLDVLSFPIWDLEALACLHDPEIGVAMSLHTSYALARPFKPEWEARPLYEHFMVRKMIAAEAKALATAPLLLANSRAVIADLEAAYGLCLPESRLVLAPHGTDDLLAGVPPAPPGEGYRILFVGRFEPRKGFDLAAEAALAVLEAMPEAEFAFAGGEPDAAAMAALPAPLAEALRLHPRIRWLGVLDRPALETAYRAADVVLVPSRYESFGLVAIEAMSAGKPVVALAVGGLAEVVTQGADGLLVPDGPGAAAEIAAALRRIGEDAGLRARLAAGARESFMTHYTVAAMVDRLEPAYRQLAAMARARREAA</sequence>
<reference evidence="4" key="1">
    <citation type="submission" date="2020-02" db="EMBL/GenBank/DDBJ databases">
        <authorList>
            <person name="Meier V. D."/>
        </authorList>
    </citation>
    <scope>NUCLEOTIDE SEQUENCE</scope>
    <source>
        <strain evidence="4">AVDCRST_MAG27</strain>
    </source>
</reference>
<feature type="domain" description="Glycosyl transferase family 1" evidence="1">
    <location>
        <begin position="538"/>
        <end position="702"/>
    </location>
</feature>
<dbReference type="InterPro" id="IPR001173">
    <property type="entry name" value="Glyco_trans_2-like"/>
</dbReference>
<proteinExistence type="predicted"/>
<dbReference type="InterPro" id="IPR029044">
    <property type="entry name" value="Nucleotide-diphossugar_trans"/>
</dbReference>
<protein>
    <recommendedName>
        <fullName evidence="5">Glycosyltransferase</fullName>
    </recommendedName>
</protein>
<feature type="domain" description="Glycosyltransferase 2-like" evidence="2">
    <location>
        <begin position="7"/>
        <end position="131"/>
    </location>
</feature>
<evidence type="ECO:0008006" key="5">
    <source>
        <dbReference type="Google" id="ProtNLM"/>
    </source>
</evidence>
<dbReference type="SUPFAM" id="SSF53756">
    <property type="entry name" value="UDP-Glycosyltransferase/glycogen phosphorylase"/>
    <property type="match status" value="1"/>
</dbReference>
<dbReference type="GO" id="GO:0016757">
    <property type="term" value="F:glycosyltransferase activity"/>
    <property type="evidence" value="ECO:0007669"/>
    <property type="project" value="InterPro"/>
</dbReference>
<dbReference type="InterPro" id="IPR001296">
    <property type="entry name" value="Glyco_trans_1"/>
</dbReference>
<dbReference type="InterPro" id="IPR050194">
    <property type="entry name" value="Glycosyltransferase_grp1"/>
</dbReference>
<dbReference type="SUPFAM" id="SSF53448">
    <property type="entry name" value="Nucleotide-diphospho-sugar transferases"/>
    <property type="match status" value="1"/>
</dbReference>
<gene>
    <name evidence="4" type="ORF">AVDCRST_MAG27-4024</name>
</gene>
<dbReference type="InterPro" id="IPR028098">
    <property type="entry name" value="Glyco_trans_4-like_N"/>
</dbReference>
<evidence type="ECO:0000259" key="1">
    <source>
        <dbReference type="Pfam" id="PF00534"/>
    </source>
</evidence>
<dbReference type="Pfam" id="PF00534">
    <property type="entry name" value="Glycos_transf_1"/>
    <property type="match status" value="1"/>
</dbReference>
<dbReference type="PANTHER" id="PTHR45947">
    <property type="entry name" value="SULFOQUINOVOSYL TRANSFERASE SQD2"/>
    <property type="match status" value="1"/>
</dbReference>
<dbReference type="EMBL" id="CADCTD010000172">
    <property type="protein sequence ID" value="CAA9283372.1"/>
    <property type="molecule type" value="Genomic_DNA"/>
</dbReference>
<accession>A0A6J4JNS2</accession>
<dbReference type="Gene3D" id="3.90.550.10">
    <property type="entry name" value="Spore Coat Polysaccharide Biosynthesis Protein SpsA, Chain A"/>
    <property type="match status" value="1"/>
</dbReference>
<evidence type="ECO:0000259" key="2">
    <source>
        <dbReference type="Pfam" id="PF00535"/>
    </source>
</evidence>
<dbReference type="PANTHER" id="PTHR45947:SF13">
    <property type="entry name" value="TRANSFERASE"/>
    <property type="match status" value="1"/>
</dbReference>
<evidence type="ECO:0000313" key="4">
    <source>
        <dbReference type="EMBL" id="CAA9283372.1"/>
    </source>
</evidence>
<dbReference type="CDD" id="cd03801">
    <property type="entry name" value="GT4_PimA-like"/>
    <property type="match status" value="1"/>
</dbReference>
<dbReference type="Pfam" id="PF13439">
    <property type="entry name" value="Glyco_transf_4"/>
    <property type="match status" value="1"/>
</dbReference>